<evidence type="ECO:0000256" key="3">
    <source>
        <dbReference type="ARBA" id="ARBA00023315"/>
    </source>
</evidence>
<dbReference type="Proteomes" id="UP000187203">
    <property type="component" value="Unassembled WGS sequence"/>
</dbReference>
<keyword evidence="3" id="KW-0012">Acyltransferase</keyword>
<accession>A0A1R3IFS2</accession>
<evidence type="ECO:0000313" key="5">
    <source>
        <dbReference type="Proteomes" id="UP000187203"/>
    </source>
</evidence>
<comment type="caution">
    <text evidence="4">The sequence shown here is derived from an EMBL/GenBank/DDBJ whole genome shotgun (WGS) entry which is preliminary data.</text>
</comment>
<dbReference type="PANTHER" id="PTHR31623">
    <property type="entry name" value="F21J9.9"/>
    <property type="match status" value="1"/>
</dbReference>
<dbReference type="EMBL" id="AWUE01018282">
    <property type="protein sequence ID" value="OMO81438.1"/>
    <property type="molecule type" value="Genomic_DNA"/>
</dbReference>
<organism evidence="4 5">
    <name type="scientific">Corchorus olitorius</name>
    <dbReference type="NCBI Taxonomy" id="93759"/>
    <lineage>
        <taxon>Eukaryota</taxon>
        <taxon>Viridiplantae</taxon>
        <taxon>Streptophyta</taxon>
        <taxon>Embryophyta</taxon>
        <taxon>Tracheophyta</taxon>
        <taxon>Spermatophyta</taxon>
        <taxon>Magnoliopsida</taxon>
        <taxon>eudicotyledons</taxon>
        <taxon>Gunneridae</taxon>
        <taxon>Pentapetalae</taxon>
        <taxon>rosids</taxon>
        <taxon>malvids</taxon>
        <taxon>Malvales</taxon>
        <taxon>Malvaceae</taxon>
        <taxon>Grewioideae</taxon>
        <taxon>Apeibeae</taxon>
        <taxon>Corchorus</taxon>
    </lineage>
</organism>
<name>A0A1R3IFS2_9ROSI</name>
<evidence type="ECO:0000313" key="4">
    <source>
        <dbReference type="EMBL" id="OMO81438.1"/>
    </source>
</evidence>
<proteinExistence type="inferred from homology"/>
<dbReference type="Pfam" id="PF02458">
    <property type="entry name" value="Transferase"/>
    <property type="match status" value="1"/>
</dbReference>
<dbReference type="AlphaFoldDB" id="A0A1R3IFS2"/>
<reference evidence="5" key="1">
    <citation type="submission" date="2013-09" db="EMBL/GenBank/DDBJ databases">
        <title>Corchorus olitorius genome sequencing.</title>
        <authorList>
            <person name="Alam M."/>
            <person name="Haque M.S."/>
            <person name="Islam M.S."/>
            <person name="Emdad E.M."/>
            <person name="Islam M.M."/>
            <person name="Ahmed B."/>
            <person name="Halim A."/>
            <person name="Hossen Q.M.M."/>
            <person name="Hossain M.Z."/>
            <person name="Ahmed R."/>
            <person name="Khan M.M."/>
            <person name="Islam R."/>
            <person name="Rashid M.M."/>
            <person name="Khan S.A."/>
            <person name="Rahman M.S."/>
            <person name="Alam M."/>
            <person name="Yahiya A.S."/>
            <person name="Khan M.S."/>
            <person name="Azam M.S."/>
            <person name="Haque T."/>
            <person name="Lashkar M.Z.H."/>
            <person name="Akhand A.I."/>
            <person name="Morshed G."/>
            <person name="Roy S."/>
            <person name="Uddin K.S."/>
            <person name="Rabeya T."/>
            <person name="Hossain A.S."/>
            <person name="Chowdhury A."/>
            <person name="Snigdha A.R."/>
            <person name="Mortoza M.S."/>
            <person name="Matin S.A."/>
            <person name="Hoque S.M.E."/>
            <person name="Islam M.K."/>
            <person name="Roy D.K."/>
            <person name="Haider R."/>
            <person name="Moosa M.M."/>
            <person name="Elias S.M."/>
            <person name="Hasan A.M."/>
            <person name="Jahan S."/>
            <person name="Shafiuddin M."/>
            <person name="Mahmood N."/>
            <person name="Shommy N.S."/>
        </authorList>
    </citation>
    <scope>NUCLEOTIDE SEQUENCE [LARGE SCALE GENOMIC DNA]</scope>
    <source>
        <strain evidence="5">cv. O-4</strain>
    </source>
</reference>
<dbReference type="PANTHER" id="PTHR31623:SF46">
    <property type="entry name" value="VINORINE SYNTHASE-LIKE"/>
    <property type="match status" value="1"/>
</dbReference>
<comment type="similarity">
    <text evidence="1">Belongs to the plant acyltransferase family.</text>
</comment>
<evidence type="ECO:0000256" key="2">
    <source>
        <dbReference type="ARBA" id="ARBA00022679"/>
    </source>
</evidence>
<dbReference type="OrthoDB" id="671439at2759"/>
<evidence type="ECO:0000256" key="1">
    <source>
        <dbReference type="ARBA" id="ARBA00009861"/>
    </source>
</evidence>
<keyword evidence="2 4" id="KW-0808">Transferase</keyword>
<dbReference type="GO" id="GO:0016746">
    <property type="term" value="F:acyltransferase activity"/>
    <property type="evidence" value="ECO:0007669"/>
    <property type="project" value="UniProtKB-KW"/>
</dbReference>
<protein>
    <submittedName>
        <fullName evidence="4">Transferase</fullName>
    </submittedName>
</protein>
<keyword evidence="5" id="KW-1185">Reference proteome</keyword>
<dbReference type="STRING" id="93759.A0A1R3IFS2"/>
<sequence length="428" mass="48626">MKLEVEVVSRETVQPFSPTPDQLRSYQLSFLDQLMASIYNPWVIFYPGICDTEANIIKTSDQLKQSISKTLTYFYPLAGRITSDELFVDCNDEGIPFLQARVKCSLSDVIKNPVPSELNKLLPFDLYEDVGEFPMGIQFNIFECGGIGIGLCITHKIVDALSFFTVVNMWAAIARGDEKLVSPQFGSASLFPPRDLSGYKTVIPKPKDKLISKRFVFSASKIEEIRGNYSSLENQTRPTRVEALSAFIWSRFVAATEVKSRPDSFCFITHMVNLRTRIDPPLPEYSIGNFCSHAITIPPIDENGEICHNLVTQIRDSIQEFDKEFVKKFQDGYNRIDYMKEITTGYKEIIYLSFTSLCRFPIYETDFGWGRPIWAGSAARTIKNLVVFMDTVDGKGIEAWVYLKDEDMAKFESDEEILASIAPKSFKD</sequence>
<dbReference type="Gene3D" id="3.30.559.10">
    <property type="entry name" value="Chloramphenicol acetyltransferase-like domain"/>
    <property type="match status" value="2"/>
</dbReference>
<dbReference type="InterPro" id="IPR023213">
    <property type="entry name" value="CAT-like_dom_sf"/>
</dbReference>
<gene>
    <name evidence="4" type="ORF">COLO4_23587</name>
</gene>